<organism evidence="8">
    <name type="scientific">marine metagenome</name>
    <dbReference type="NCBI Taxonomy" id="408172"/>
    <lineage>
        <taxon>unclassified sequences</taxon>
        <taxon>metagenomes</taxon>
        <taxon>ecological metagenomes</taxon>
    </lineage>
</organism>
<dbReference type="AlphaFoldDB" id="A0A381TP33"/>
<dbReference type="InterPro" id="IPR050738">
    <property type="entry name" value="Sulfatase"/>
</dbReference>
<feature type="domain" description="Sulfatase N-terminal" evidence="7">
    <location>
        <begin position="1"/>
        <end position="323"/>
    </location>
</feature>
<evidence type="ECO:0000256" key="4">
    <source>
        <dbReference type="ARBA" id="ARBA00022729"/>
    </source>
</evidence>
<evidence type="ECO:0000313" key="8">
    <source>
        <dbReference type="EMBL" id="SVA17842.1"/>
    </source>
</evidence>
<keyword evidence="5" id="KW-0378">Hydrolase</keyword>
<dbReference type="GO" id="GO:0046872">
    <property type="term" value="F:metal ion binding"/>
    <property type="evidence" value="ECO:0007669"/>
    <property type="project" value="UniProtKB-KW"/>
</dbReference>
<evidence type="ECO:0000256" key="5">
    <source>
        <dbReference type="ARBA" id="ARBA00022801"/>
    </source>
</evidence>
<dbReference type="GO" id="GO:0004065">
    <property type="term" value="F:arylsulfatase activity"/>
    <property type="evidence" value="ECO:0007669"/>
    <property type="project" value="TreeGrafter"/>
</dbReference>
<dbReference type="Pfam" id="PF00884">
    <property type="entry name" value="Sulfatase"/>
    <property type="match status" value="1"/>
</dbReference>
<keyword evidence="4" id="KW-0732">Signal</keyword>
<sequence>MIDDLGWRDLGCYGSEYYQTPNIDRLAKEGVRFTDAYSACTVCSPTRAAIMTGKYPARLLLTQWLPSGRWSRTGHKMKEGRYVSNLPLEEVTIAEVLRGHGYKTAFMGKWHLGTETYYYPEHQGFDVNVAGRDYGAPGSYFFPFTGKWKIPSTGQTLHKKQPLSGKKGDYLADRLAEEAESFIRKNSDNPFFLMLSHYAVHTPLQGKPGKVVNYEKIPENKRQGKPAYAAMIESVDESVGRVTRVLRELGLEKSTLVIFTSDNGGFAGATSNAPLRANKGSNYEGGIRVPAIVKWPKAGRRGVLSNVPIISMDFFPTILAATGHALCPHQHIDGVDLTPVLKKSGGLSRDAIYWHYPHYNRHPENFPAGVIRANNWKLLQELETGKLSLYDLADDIGETKNLASRYPEKVKSLLIKLKSWQKDVGADPMRPNPEYKDK</sequence>
<dbReference type="PANTHER" id="PTHR42693:SF42">
    <property type="entry name" value="ARYLSULFATASE G"/>
    <property type="match status" value="1"/>
</dbReference>
<dbReference type="InterPro" id="IPR017850">
    <property type="entry name" value="Alkaline_phosphatase_core_sf"/>
</dbReference>
<dbReference type="EMBL" id="UINC01004924">
    <property type="protein sequence ID" value="SVA17842.1"/>
    <property type="molecule type" value="Genomic_DNA"/>
</dbReference>
<evidence type="ECO:0000256" key="1">
    <source>
        <dbReference type="ARBA" id="ARBA00001913"/>
    </source>
</evidence>
<reference evidence="8" key="1">
    <citation type="submission" date="2018-05" db="EMBL/GenBank/DDBJ databases">
        <authorList>
            <person name="Lanie J.A."/>
            <person name="Ng W.-L."/>
            <person name="Kazmierczak K.M."/>
            <person name="Andrzejewski T.M."/>
            <person name="Davidsen T.M."/>
            <person name="Wayne K.J."/>
            <person name="Tettelin H."/>
            <person name="Glass J.I."/>
            <person name="Rusch D."/>
            <person name="Podicherti R."/>
            <person name="Tsui H.-C.T."/>
            <person name="Winkler M.E."/>
        </authorList>
    </citation>
    <scope>NUCLEOTIDE SEQUENCE</scope>
</reference>
<dbReference type="InterPro" id="IPR000917">
    <property type="entry name" value="Sulfatase_N"/>
</dbReference>
<comment type="cofactor">
    <cofactor evidence="1">
        <name>Ca(2+)</name>
        <dbReference type="ChEBI" id="CHEBI:29108"/>
    </cofactor>
</comment>
<keyword evidence="3" id="KW-0479">Metal-binding</keyword>
<dbReference type="PANTHER" id="PTHR42693">
    <property type="entry name" value="ARYLSULFATASE FAMILY MEMBER"/>
    <property type="match status" value="1"/>
</dbReference>
<comment type="similarity">
    <text evidence="2">Belongs to the sulfatase family.</text>
</comment>
<evidence type="ECO:0000259" key="7">
    <source>
        <dbReference type="Pfam" id="PF00884"/>
    </source>
</evidence>
<evidence type="ECO:0000256" key="3">
    <source>
        <dbReference type="ARBA" id="ARBA00022723"/>
    </source>
</evidence>
<protein>
    <recommendedName>
        <fullName evidence="7">Sulfatase N-terminal domain-containing protein</fullName>
    </recommendedName>
</protein>
<evidence type="ECO:0000256" key="6">
    <source>
        <dbReference type="ARBA" id="ARBA00022837"/>
    </source>
</evidence>
<evidence type="ECO:0000256" key="2">
    <source>
        <dbReference type="ARBA" id="ARBA00008779"/>
    </source>
</evidence>
<proteinExistence type="inferred from homology"/>
<gene>
    <name evidence="8" type="ORF">METZ01_LOCUS70696</name>
</gene>
<keyword evidence="6" id="KW-0106">Calcium</keyword>
<dbReference type="CDD" id="cd16144">
    <property type="entry name" value="ARS_like"/>
    <property type="match status" value="1"/>
</dbReference>
<name>A0A381TP33_9ZZZZ</name>
<dbReference type="SUPFAM" id="SSF53649">
    <property type="entry name" value="Alkaline phosphatase-like"/>
    <property type="match status" value="1"/>
</dbReference>
<accession>A0A381TP33</accession>
<dbReference type="Gene3D" id="3.40.720.10">
    <property type="entry name" value="Alkaline Phosphatase, subunit A"/>
    <property type="match status" value="1"/>
</dbReference>
<dbReference type="Gene3D" id="3.30.1120.10">
    <property type="match status" value="1"/>
</dbReference>